<feature type="region of interest" description="Disordered" evidence="1">
    <location>
        <begin position="1"/>
        <end position="30"/>
    </location>
</feature>
<dbReference type="OrthoDB" id="1328754at2759"/>
<keyword evidence="3" id="KW-1185">Reference proteome</keyword>
<name>A0A9J5ZB06_SOLCO</name>
<accession>A0A9J5ZB06</accession>
<feature type="compositionally biased region" description="Polar residues" evidence="1">
    <location>
        <begin position="9"/>
        <end position="19"/>
    </location>
</feature>
<organism evidence="2 3">
    <name type="scientific">Solanum commersonii</name>
    <name type="common">Commerson's wild potato</name>
    <name type="synonym">Commerson's nightshade</name>
    <dbReference type="NCBI Taxonomy" id="4109"/>
    <lineage>
        <taxon>Eukaryota</taxon>
        <taxon>Viridiplantae</taxon>
        <taxon>Streptophyta</taxon>
        <taxon>Embryophyta</taxon>
        <taxon>Tracheophyta</taxon>
        <taxon>Spermatophyta</taxon>
        <taxon>Magnoliopsida</taxon>
        <taxon>eudicotyledons</taxon>
        <taxon>Gunneridae</taxon>
        <taxon>Pentapetalae</taxon>
        <taxon>asterids</taxon>
        <taxon>lamiids</taxon>
        <taxon>Solanales</taxon>
        <taxon>Solanaceae</taxon>
        <taxon>Solanoideae</taxon>
        <taxon>Solaneae</taxon>
        <taxon>Solanum</taxon>
    </lineage>
</organism>
<evidence type="ECO:0000313" key="3">
    <source>
        <dbReference type="Proteomes" id="UP000824120"/>
    </source>
</evidence>
<dbReference type="EMBL" id="JACXVP010000004">
    <property type="protein sequence ID" value="KAG5610041.1"/>
    <property type="molecule type" value="Genomic_DNA"/>
</dbReference>
<evidence type="ECO:0000256" key="1">
    <source>
        <dbReference type="SAM" id="MobiDB-lite"/>
    </source>
</evidence>
<comment type="caution">
    <text evidence="2">The sequence shown here is derived from an EMBL/GenBank/DDBJ whole genome shotgun (WGS) entry which is preliminary data.</text>
</comment>
<dbReference type="AlphaFoldDB" id="A0A9J5ZB06"/>
<sequence length="142" mass="16002">MVSAPLITKSCQNSANCPSEANDEADSHEGKPRLLYNSTLNLDLAHANQSNSQFSLILISEALSLTWYEGGSEAQLIQNPNLIETSKWTRIKMVKVCKDFGVNATGFEHELLNIILRMEQRTQFQIQQQEPKQQLAKKKKAK</sequence>
<protein>
    <submittedName>
        <fullName evidence="2">Uncharacterized protein</fullName>
    </submittedName>
</protein>
<dbReference type="Proteomes" id="UP000824120">
    <property type="component" value="Chromosome 4"/>
</dbReference>
<evidence type="ECO:0000313" key="2">
    <source>
        <dbReference type="EMBL" id="KAG5610041.1"/>
    </source>
</evidence>
<gene>
    <name evidence="2" type="ORF">H5410_021322</name>
</gene>
<reference evidence="2 3" key="1">
    <citation type="submission" date="2020-09" db="EMBL/GenBank/DDBJ databases">
        <title>De no assembly of potato wild relative species, Solanum commersonii.</title>
        <authorList>
            <person name="Cho K."/>
        </authorList>
    </citation>
    <scope>NUCLEOTIDE SEQUENCE [LARGE SCALE GENOMIC DNA]</scope>
    <source>
        <strain evidence="2">LZ3.2</strain>
        <tissue evidence="2">Leaf</tissue>
    </source>
</reference>
<proteinExistence type="predicted"/>